<reference evidence="2 3" key="1">
    <citation type="submission" date="2020-07" db="EMBL/GenBank/DDBJ databases">
        <title>Sequencing the genomes of 1000 actinobacteria strains.</title>
        <authorList>
            <person name="Klenk H.-P."/>
        </authorList>
    </citation>
    <scope>NUCLEOTIDE SEQUENCE [LARGE SCALE GENOMIC DNA]</scope>
    <source>
        <strain evidence="2 3">DSM 44121</strain>
    </source>
</reference>
<comment type="caution">
    <text evidence="2">The sequence shown here is derived from an EMBL/GenBank/DDBJ whole genome shotgun (WGS) entry which is preliminary data.</text>
</comment>
<proteinExistence type="predicted"/>
<dbReference type="AlphaFoldDB" id="A0A7W3J8B1"/>
<feature type="region of interest" description="Disordered" evidence="1">
    <location>
        <begin position="1"/>
        <end position="34"/>
    </location>
</feature>
<gene>
    <name evidence="2" type="ORF">FHX71_002077</name>
</gene>
<protein>
    <submittedName>
        <fullName evidence="2">Uncharacterized protein</fullName>
    </submittedName>
</protein>
<feature type="region of interest" description="Disordered" evidence="1">
    <location>
        <begin position="91"/>
        <end position="115"/>
    </location>
</feature>
<dbReference type="Proteomes" id="UP000540568">
    <property type="component" value="Unassembled WGS sequence"/>
</dbReference>
<organism evidence="2 3">
    <name type="scientific">Promicromonospora sukumoe</name>
    <dbReference type="NCBI Taxonomy" id="88382"/>
    <lineage>
        <taxon>Bacteria</taxon>
        <taxon>Bacillati</taxon>
        <taxon>Actinomycetota</taxon>
        <taxon>Actinomycetes</taxon>
        <taxon>Micrococcales</taxon>
        <taxon>Promicromonosporaceae</taxon>
        <taxon>Promicromonospora</taxon>
    </lineage>
</organism>
<sequence>MTDAAQRPSPDQPADQPESRPAPDPIPLGTAPRPALGVDLEARIRATLTEELGGQALGLDRAPITAELDGADITSAVVDLSGVVVSLPQAAQPAHPGHATYPGQPGHPGQAAPERKGWHPEIVAREPGTLHHLRIDAHQLVAVDLPVDITAEVTNLRFDWVDGADGRVGLQPVEPDADHPVSGHARVAVDKAGLVATARGVLAVVLQQQGITLTALDLDLVSQGPRAATLRVDAAIKKGVFLSARVQATASVSVDENMVLAVRDVQLGSSNPLVAALLGTIRGKVEAATSRDIDLAEKLPDGVRLADVRLDAGEQLVISARLA</sequence>
<keyword evidence="3" id="KW-1185">Reference proteome</keyword>
<evidence type="ECO:0000313" key="2">
    <source>
        <dbReference type="EMBL" id="MBA8808135.1"/>
    </source>
</evidence>
<evidence type="ECO:0000313" key="3">
    <source>
        <dbReference type="Proteomes" id="UP000540568"/>
    </source>
</evidence>
<name>A0A7W3J8B1_9MICO</name>
<dbReference type="EMBL" id="JACGWV010000001">
    <property type="protein sequence ID" value="MBA8808135.1"/>
    <property type="molecule type" value="Genomic_DNA"/>
</dbReference>
<dbReference type="RefSeq" id="WP_182615961.1">
    <property type="nucleotide sequence ID" value="NZ_BAAATF010000003.1"/>
</dbReference>
<evidence type="ECO:0000256" key="1">
    <source>
        <dbReference type="SAM" id="MobiDB-lite"/>
    </source>
</evidence>
<feature type="compositionally biased region" description="Low complexity" evidence="1">
    <location>
        <begin position="91"/>
        <end position="112"/>
    </location>
</feature>
<accession>A0A7W3J8B1</accession>